<name>A0AAE8SHW8_9HYPO</name>
<sequence length="261" mass="28955">MSIDNHAGEGSLLTVTLSEPKVLEVAGVSCDELCCDPISLPRIGLTQPDAEYIQIIIDVFNTLASNDLFHNKASLDNFVKMLTFGGVQDHFVQEAQGVPFINDWRETLRRWVIGAPEDEGLTNYLAALDRSHIASMAVGSTSTGCSKPTQGSFIRVPNESRKGDIVAVILGSSNPMILRPQERPGYYSVVGPCYHPDFAHREALLGNDFHGWIWRCDRTKPFTAFSKEGEPLRRTDPRLDNVPLDFIEGLVEQLITEDEIP</sequence>
<protein>
    <submittedName>
        <fullName evidence="1">Uncharacterized protein</fullName>
    </submittedName>
</protein>
<dbReference type="AlphaFoldDB" id="A0AAE8SHW8"/>
<comment type="caution">
    <text evidence="1">The sequence shown here is derived from an EMBL/GenBank/DDBJ whole genome shotgun (WGS) entry which is preliminary data.</text>
</comment>
<reference evidence="1" key="1">
    <citation type="submission" date="2018-03" db="EMBL/GenBank/DDBJ databases">
        <authorList>
            <person name="Guldener U."/>
        </authorList>
    </citation>
    <scope>NUCLEOTIDE SEQUENCE</scope>
</reference>
<proteinExistence type="predicted"/>
<dbReference type="Proteomes" id="UP001187734">
    <property type="component" value="Unassembled WGS sequence"/>
</dbReference>
<evidence type="ECO:0000313" key="2">
    <source>
        <dbReference type="Proteomes" id="UP001187734"/>
    </source>
</evidence>
<evidence type="ECO:0000313" key="1">
    <source>
        <dbReference type="EMBL" id="SPJ75749.1"/>
    </source>
</evidence>
<accession>A0AAE8SHW8</accession>
<keyword evidence="2" id="KW-1185">Reference proteome</keyword>
<gene>
    <name evidence="1" type="ORF">FTOL_05480</name>
</gene>
<dbReference type="EMBL" id="ONZP01000174">
    <property type="protein sequence ID" value="SPJ75749.1"/>
    <property type="molecule type" value="Genomic_DNA"/>
</dbReference>
<organism evidence="1 2">
    <name type="scientific">Fusarium torulosum</name>
    <dbReference type="NCBI Taxonomy" id="33205"/>
    <lineage>
        <taxon>Eukaryota</taxon>
        <taxon>Fungi</taxon>
        <taxon>Dikarya</taxon>
        <taxon>Ascomycota</taxon>
        <taxon>Pezizomycotina</taxon>
        <taxon>Sordariomycetes</taxon>
        <taxon>Hypocreomycetidae</taxon>
        <taxon>Hypocreales</taxon>
        <taxon>Nectriaceae</taxon>
        <taxon>Fusarium</taxon>
    </lineage>
</organism>